<dbReference type="Proteomes" id="UP001175211">
    <property type="component" value="Unassembled WGS sequence"/>
</dbReference>
<protein>
    <submittedName>
        <fullName evidence="2">Uncharacterized protein</fullName>
    </submittedName>
</protein>
<gene>
    <name evidence="2" type="ORF">EV420DRAFT_1653370</name>
</gene>
<evidence type="ECO:0000313" key="3">
    <source>
        <dbReference type="Proteomes" id="UP001175211"/>
    </source>
</evidence>
<dbReference type="RefSeq" id="XP_060321924.1">
    <property type="nucleotide sequence ID" value="XM_060478736.1"/>
</dbReference>
<proteinExistence type="predicted"/>
<sequence>MPAVERALTNAFDEEGVAILLGRLDFGGGDVGDTTILLLHIGVVSPVFNSSTPSQGRAPFSLAKASPSTTFQASYDWMMSVDQTPTPLSQGRARAPSQAKTAPDALLLPPSVPHPGPSHRSTVPSAYTQVSQPGTEFTPADSSVIYLGLARRMLHPSHTHSSLAHSISQVISRHSLLAILAAQVAQSQFAWDVTGALNASSQGSCHRLMGPIMPSTRDQHWLSPVGSVGEQPSYEDLLQEVHALHAGRLPSPMPRRDQGTMTTTLFAGNAENTQGTVTPNISEYDPTAINLPFEVRHNLRNGMPHFLQLMFFSLKACKEEAAKPLGCHNRQQCYMGAGGTLKFSVTPHKAPPEDTIKTLES</sequence>
<name>A0AA39MJ09_ARMTA</name>
<dbReference type="GeneID" id="85362284"/>
<comment type="caution">
    <text evidence="2">The sequence shown here is derived from an EMBL/GenBank/DDBJ whole genome shotgun (WGS) entry which is preliminary data.</text>
</comment>
<organism evidence="2 3">
    <name type="scientific">Armillaria tabescens</name>
    <name type="common">Ringless honey mushroom</name>
    <name type="synonym">Agaricus tabescens</name>
    <dbReference type="NCBI Taxonomy" id="1929756"/>
    <lineage>
        <taxon>Eukaryota</taxon>
        <taxon>Fungi</taxon>
        <taxon>Dikarya</taxon>
        <taxon>Basidiomycota</taxon>
        <taxon>Agaricomycotina</taxon>
        <taxon>Agaricomycetes</taxon>
        <taxon>Agaricomycetidae</taxon>
        <taxon>Agaricales</taxon>
        <taxon>Marasmiineae</taxon>
        <taxon>Physalacriaceae</taxon>
        <taxon>Desarmillaria</taxon>
    </lineage>
</organism>
<reference evidence="2" key="1">
    <citation type="submission" date="2023-06" db="EMBL/GenBank/DDBJ databases">
        <authorList>
            <consortium name="Lawrence Berkeley National Laboratory"/>
            <person name="Ahrendt S."/>
            <person name="Sahu N."/>
            <person name="Indic B."/>
            <person name="Wong-Bajracharya J."/>
            <person name="Merenyi Z."/>
            <person name="Ke H.-M."/>
            <person name="Monk M."/>
            <person name="Kocsube S."/>
            <person name="Drula E."/>
            <person name="Lipzen A."/>
            <person name="Balint B."/>
            <person name="Henrissat B."/>
            <person name="Andreopoulos B."/>
            <person name="Martin F.M."/>
            <person name="Harder C.B."/>
            <person name="Rigling D."/>
            <person name="Ford K.L."/>
            <person name="Foster G.D."/>
            <person name="Pangilinan J."/>
            <person name="Papanicolaou A."/>
            <person name="Barry K."/>
            <person name="LaButti K."/>
            <person name="Viragh M."/>
            <person name="Koriabine M."/>
            <person name="Yan M."/>
            <person name="Riley R."/>
            <person name="Champramary S."/>
            <person name="Plett K.L."/>
            <person name="Tsai I.J."/>
            <person name="Slot J."/>
            <person name="Sipos G."/>
            <person name="Plett J."/>
            <person name="Nagy L.G."/>
            <person name="Grigoriev I.V."/>
        </authorList>
    </citation>
    <scope>NUCLEOTIDE SEQUENCE</scope>
    <source>
        <strain evidence="2">CCBAS 213</strain>
    </source>
</reference>
<keyword evidence="3" id="KW-1185">Reference proteome</keyword>
<evidence type="ECO:0000256" key="1">
    <source>
        <dbReference type="SAM" id="MobiDB-lite"/>
    </source>
</evidence>
<dbReference type="AlphaFoldDB" id="A0AA39MJ09"/>
<feature type="region of interest" description="Disordered" evidence="1">
    <location>
        <begin position="82"/>
        <end position="125"/>
    </location>
</feature>
<evidence type="ECO:0000313" key="2">
    <source>
        <dbReference type="EMBL" id="KAK0435230.1"/>
    </source>
</evidence>
<dbReference type="EMBL" id="JAUEPS010000158">
    <property type="protein sequence ID" value="KAK0435230.1"/>
    <property type="molecule type" value="Genomic_DNA"/>
</dbReference>
<accession>A0AA39MJ09</accession>